<evidence type="ECO:0000256" key="2">
    <source>
        <dbReference type="PROSITE-ProRule" id="PRU00285"/>
    </source>
</evidence>
<accession>A0ABD0SKC8</accession>
<gene>
    <name evidence="6" type="ORF">ABMA28_006204</name>
</gene>
<evidence type="ECO:0000256" key="1">
    <source>
        <dbReference type="ARBA" id="ARBA00023016"/>
    </source>
</evidence>
<feature type="region of interest" description="Disordered" evidence="4">
    <location>
        <begin position="283"/>
        <end position="306"/>
    </location>
</feature>
<dbReference type="Gene3D" id="2.60.40.790">
    <property type="match status" value="1"/>
</dbReference>
<dbReference type="InterPro" id="IPR001436">
    <property type="entry name" value="Alpha-crystallin/sHSP_animal"/>
</dbReference>
<dbReference type="Proteomes" id="UP001549921">
    <property type="component" value="Unassembled WGS sequence"/>
</dbReference>
<proteinExistence type="inferred from homology"/>
<comment type="caution">
    <text evidence="6">The sequence shown here is derived from an EMBL/GenBank/DDBJ whole genome shotgun (WGS) entry which is preliminary data.</text>
</comment>
<dbReference type="PANTHER" id="PTHR45640:SF13">
    <property type="entry name" value="HEAT SHOCK PROTEIN 22-RELATED"/>
    <property type="match status" value="1"/>
</dbReference>
<dbReference type="InterPro" id="IPR002068">
    <property type="entry name" value="A-crystallin/Hsp20_dom"/>
</dbReference>
<dbReference type="PROSITE" id="PS01031">
    <property type="entry name" value="SHSP"/>
    <property type="match status" value="1"/>
</dbReference>
<organism evidence="6 7">
    <name type="scientific">Loxostege sticticalis</name>
    <name type="common">Beet webworm moth</name>
    <dbReference type="NCBI Taxonomy" id="481309"/>
    <lineage>
        <taxon>Eukaryota</taxon>
        <taxon>Metazoa</taxon>
        <taxon>Ecdysozoa</taxon>
        <taxon>Arthropoda</taxon>
        <taxon>Hexapoda</taxon>
        <taxon>Insecta</taxon>
        <taxon>Pterygota</taxon>
        <taxon>Neoptera</taxon>
        <taxon>Endopterygota</taxon>
        <taxon>Lepidoptera</taxon>
        <taxon>Glossata</taxon>
        <taxon>Ditrysia</taxon>
        <taxon>Pyraloidea</taxon>
        <taxon>Crambidae</taxon>
        <taxon>Pyraustinae</taxon>
        <taxon>Loxostege</taxon>
    </lineage>
</organism>
<evidence type="ECO:0000313" key="7">
    <source>
        <dbReference type="Proteomes" id="UP001549921"/>
    </source>
</evidence>
<dbReference type="SUPFAM" id="SSF49764">
    <property type="entry name" value="HSP20-like chaperones"/>
    <property type="match status" value="1"/>
</dbReference>
<sequence>MDLSRFYPLSLLDQSFGLCISPQDLIFPSPPYNFHGTNYYRPWKWYLQRAEKEFGSTIQNEKNKFKITLDVQHFKPNEINVKVADREVIIEGKHEERQDNHGFISRQFKRRYILPTDCSADSVVSSLSSDGVLIVTADKIKELKTKEIIVPIKRCETCPNKDVIKTKIEKTEKEKVDDTKTESESNKKKMEIMLKEDHCCLLKPELLGAPSTAATQKESMETKIGDDILKTTAETSGQATQSTEAKSEKVEAACGQSTASKTEIGTSNAAAKSETCNIKSTVQESITIQESSTSSTSMASSIKETSEKMSELVSDISAQLREAAENI</sequence>
<dbReference type="AlphaFoldDB" id="A0ABD0SKC8"/>
<dbReference type="InterPro" id="IPR008978">
    <property type="entry name" value="HSP20-like_chaperone"/>
</dbReference>
<dbReference type="EMBL" id="JBEDNZ010000019">
    <property type="protein sequence ID" value="KAL0820293.1"/>
    <property type="molecule type" value="Genomic_DNA"/>
</dbReference>
<feature type="domain" description="SHSP" evidence="5">
    <location>
        <begin position="47"/>
        <end position="155"/>
    </location>
</feature>
<keyword evidence="1" id="KW-0346">Stress response</keyword>
<evidence type="ECO:0000256" key="3">
    <source>
        <dbReference type="RuleBase" id="RU003616"/>
    </source>
</evidence>
<reference evidence="6 7" key="1">
    <citation type="submission" date="2024-06" db="EMBL/GenBank/DDBJ databases">
        <title>A chromosome-level genome assembly of beet webworm, Loxostege sticticalis.</title>
        <authorList>
            <person name="Zhang Y."/>
        </authorList>
    </citation>
    <scope>NUCLEOTIDE SEQUENCE [LARGE SCALE GENOMIC DNA]</scope>
    <source>
        <strain evidence="6">AQ028</strain>
        <tissue evidence="6">Male pupae</tissue>
    </source>
</reference>
<comment type="similarity">
    <text evidence="2 3">Belongs to the small heat shock protein (HSP20) family.</text>
</comment>
<evidence type="ECO:0000256" key="4">
    <source>
        <dbReference type="SAM" id="MobiDB-lite"/>
    </source>
</evidence>
<dbReference type="PANTHER" id="PTHR45640">
    <property type="entry name" value="HEAT SHOCK PROTEIN HSP-12.2-RELATED"/>
    <property type="match status" value="1"/>
</dbReference>
<name>A0ABD0SKC8_LOXSC</name>
<evidence type="ECO:0000259" key="5">
    <source>
        <dbReference type="PROSITE" id="PS01031"/>
    </source>
</evidence>
<dbReference type="GO" id="GO:0009408">
    <property type="term" value="P:response to heat"/>
    <property type="evidence" value="ECO:0007669"/>
    <property type="project" value="UniProtKB-ARBA"/>
</dbReference>
<dbReference type="PRINTS" id="PR00299">
    <property type="entry name" value="ACRYSTALLIN"/>
</dbReference>
<feature type="compositionally biased region" description="Low complexity" evidence="4">
    <location>
        <begin position="284"/>
        <end position="303"/>
    </location>
</feature>
<dbReference type="CDD" id="cd06526">
    <property type="entry name" value="metazoan_ACD"/>
    <property type="match status" value="1"/>
</dbReference>
<protein>
    <recommendedName>
        <fullName evidence="5">SHSP domain-containing protein</fullName>
    </recommendedName>
</protein>
<dbReference type="Pfam" id="PF00011">
    <property type="entry name" value="HSP20"/>
    <property type="match status" value="1"/>
</dbReference>
<evidence type="ECO:0000313" key="6">
    <source>
        <dbReference type="EMBL" id="KAL0820293.1"/>
    </source>
</evidence>